<dbReference type="OrthoDB" id="10536355at2759"/>
<feature type="compositionally biased region" description="Polar residues" evidence="1">
    <location>
        <begin position="23"/>
        <end position="38"/>
    </location>
</feature>
<feature type="region of interest" description="Disordered" evidence="1">
    <location>
        <begin position="1"/>
        <end position="49"/>
    </location>
</feature>
<feature type="compositionally biased region" description="Polar residues" evidence="1">
    <location>
        <begin position="151"/>
        <end position="164"/>
    </location>
</feature>
<feature type="compositionally biased region" description="Basic and acidic residues" evidence="1">
    <location>
        <begin position="134"/>
        <end position="144"/>
    </location>
</feature>
<feature type="compositionally biased region" description="Basic and acidic residues" evidence="1">
    <location>
        <begin position="175"/>
        <end position="189"/>
    </location>
</feature>
<evidence type="ECO:0000313" key="3">
    <source>
        <dbReference type="Proteomes" id="UP001152622"/>
    </source>
</evidence>
<evidence type="ECO:0000256" key="1">
    <source>
        <dbReference type="SAM" id="MobiDB-lite"/>
    </source>
</evidence>
<dbReference type="EMBL" id="JAINUF010000004">
    <property type="protein sequence ID" value="KAJ8362896.1"/>
    <property type="molecule type" value="Genomic_DNA"/>
</dbReference>
<evidence type="ECO:0000313" key="2">
    <source>
        <dbReference type="EMBL" id="KAJ8362896.1"/>
    </source>
</evidence>
<name>A0A9Q1FNB4_SYNKA</name>
<comment type="caution">
    <text evidence="2">The sequence shown here is derived from an EMBL/GenBank/DDBJ whole genome shotgun (WGS) entry which is preliminary data.</text>
</comment>
<feature type="region of interest" description="Disordered" evidence="1">
    <location>
        <begin position="109"/>
        <end position="221"/>
    </location>
</feature>
<keyword evidence="3" id="KW-1185">Reference proteome</keyword>
<reference evidence="2" key="1">
    <citation type="journal article" date="2023" name="Science">
        <title>Genome structures resolve the early diversification of teleost fishes.</title>
        <authorList>
            <person name="Parey E."/>
            <person name="Louis A."/>
            <person name="Montfort J."/>
            <person name="Bouchez O."/>
            <person name="Roques C."/>
            <person name="Iampietro C."/>
            <person name="Lluch J."/>
            <person name="Castinel A."/>
            <person name="Donnadieu C."/>
            <person name="Desvignes T."/>
            <person name="Floi Bucao C."/>
            <person name="Jouanno E."/>
            <person name="Wen M."/>
            <person name="Mejri S."/>
            <person name="Dirks R."/>
            <person name="Jansen H."/>
            <person name="Henkel C."/>
            <person name="Chen W.J."/>
            <person name="Zahm M."/>
            <person name="Cabau C."/>
            <person name="Klopp C."/>
            <person name="Thompson A.W."/>
            <person name="Robinson-Rechavi M."/>
            <person name="Braasch I."/>
            <person name="Lecointre G."/>
            <person name="Bobe J."/>
            <person name="Postlethwait J.H."/>
            <person name="Berthelot C."/>
            <person name="Roest Crollius H."/>
            <person name="Guiguen Y."/>
        </authorList>
    </citation>
    <scope>NUCLEOTIDE SEQUENCE</scope>
    <source>
        <strain evidence="2">WJC10195</strain>
    </source>
</reference>
<gene>
    <name evidence="2" type="ORF">SKAU_G00117270</name>
</gene>
<proteinExistence type="predicted"/>
<sequence length="221" mass="23263">MENSSIPTEEDHRPPTDLGSASLHPSLTAQTGGNTVDQSEQKTTDLRSVPCHSSVTAQTAGNTVLPHISGCHVGGSFHLSVNIQSDPKGVEDRGDGRLVKLLQDVSLGAGAAGSDDITGRTSGAVCSRPVTSGAEREPTDRHESCAGTELGGTQTDAQSQQPNSKIYEAITSDKQTQKSDLKNKFEHHGPCRTPQPQTKPEEIRLSAYTGPQDGGPRDACL</sequence>
<protein>
    <submittedName>
        <fullName evidence="2">Uncharacterized protein</fullName>
    </submittedName>
</protein>
<dbReference type="Proteomes" id="UP001152622">
    <property type="component" value="Chromosome 4"/>
</dbReference>
<dbReference type="AlphaFoldDB" id="A0A9Q1FNB4"/>
<accession>A0A9Q1FNB4</accession>
<organism evidence="2 3">
    <name type="scientific">Synaphobranchus kaupii</name>
    <name type="common">Kaup's arrowtooth eel</name>
    <dbReference type="NCBI Taxonomy" id="118154"/>
    <lineage>
        <taxon>Eukaryota</taxon>
        <taxon>Metazoa</taxon>
        <taxon>Chordata</taxon>
        <taxon>Craniata</taxon>
        <taxon>Vertebrata</taxon>
        <taxon>Euteleostomi</taxon>
        <taxon>Actinopterygii</taxon>
        <taxon>Neopterygii</taxon>
        <taxon>Teleostei</taxon>
        <taxon>Anguilliformes</taxon>
        <taxon>Synaphobranchidae</taxon>
        <taxon>Synaphobranchus</taxon>
    </lineage>
</organism>